<name>A0A136WFW2_9FIRM</name>
<dbReference type="PATRIC" id="fig|36847.3.peg.1644"/>
<dbReference type="PROSITE" id="PS00160">
    <property type="entry name" value="ALDOLASE_KDPG_KHG_2"/>
    <property type="match status" value="1"/>
</dbReference>
<evidence type="ECO:0000256" key="3">
    <source>
        <dbReference type="ARBA" id="ARBA00011233"/>
    </source>
</evidence>
<dbReference type="InterPro" id="IPR000887">
    <property type="entry name" value="Aldlse_KDPG_KHG"/>
</dbReference>
<dbReference type="AlphaFoldDB" id="A0A136WFW2"/>
<comment type="similarity">
    <text evidence="2">Belongs to the KHG/KDPG aldolase family.</text>
</comment>
<comment type="caution">
    <text evidence="6">The sequence shown here is derived from an EMBL/GenBank/DDBJ whole genome shotgun (WGS) entry which is preliminary data.</text>
</comment>
<dbReference type="EC" id="4.1.2.21" evidence="6"/>
<keyword evidence="4 6" id="KW-0456">Lyase</keyword>
<accession>A0A136WFW2</accession>
<dbReference type="RefSeq" id="WP_242864181.1">
    <property type="nucleotide sequence ID" value="NZ_LRVM01000003.1"/>
</dbReference>
<evidence type="ECO:0000256" key="1">
    <source>
        <dbReference type="ARBA" id="ARBA00004761"/>
    </source>
</evidence>
<reference evidence="6 7" key="1">
    <citation type="submission" date="2016-01" db="EMBL/GenBank/DDBJ databases">
        <title>Genome sequence of Clostridium neopropionicum X4, DSM-3847.</title>
        <authorList>
            <person name="Poehlein A."/>
            <person name="Beck M.H."/>
            <person name="Bengelsdorf F.R."/>
            <person name="Daniel R."/>
            <person name="Duerre P."/>
        </authorList>
    </citation>
    <scope>NUCLEOTIDE SEQUENCE [LARGE SCALE GENOMIC DNA]</scope>
    <source>
        <strain evidence="6 7">DSM-3847</strain>
    </source>
</reference>
<evidence type="ECO:0000256" key="5">
    <source>
        <dbReference type="ARBA" id="ARBA00023277"/>
    </source>
</evidence>
<evidence type="ECO:0000313" key="7">
    <source>
        <dbReference type="Proteomes" id="UP000070539"/>
    </source>
</evidence>
<dbReference type="Pfam" id="PF01081">
    <property type="entry name" value="Aldolase"/>
    <property type="match status" value="1"/>
</dbReference>
<organism evidence="6 7">
    <name type="scientific">Anaerotignum neopropionicum</name>
    <dbReference type="NCBI Taxonomy" id="36847"/>
    <lineage>
        <taxon>Bacteria</taxon>
        <taxon>Bacillati</taxon>
        <taxon>Bacillota</taxon>
        <taxon>Clostridia</taxon>
        <taxon>Lachnospirales</taxon>
        <taxon>Anaerotignaceae</taxon>
        <taxon>Anaerotignum</taxon>
    </lineage>
</organism>
<comment type="pathway">
    <text evidence="1">Carbohydrate acid metabolism.</text>
</comment>
<dbReference type="PANTHER" id="PTHR30246:SF1">
    <property type="entry name" value="2-DEHYDRO-3-DEOXY-6-PHOSPHOGALACTONATE ALDOLASE-RELATED"/>
    <property type="match status" value="1"/>
</dbReference>
<dbReference type="SUPFAM" id="SSF51569">
    <property type="entry name" value="Aldolase"/>
    <property type="match status" value="1"/>
</dbReference>
<evidence type="ECO:0000256" key="4">
    <source>
        <dbReference type="ARBA" id="ARBA00023239"/>
    </source>
</evidence>
<dbReference type="CDD" id="cd00452">
    <property type="entry name" value="KDPG_aldolase"/>
    <property type="match status" value="1"/>
</dbReference>
<comment type="subunit">
    <text evidence="3">Homotrimer.</text>
</comment>
<dbReference type="NCBIfam" id="TIGR01182">
    <property type="entry name" value="eda"/>
    <property type="match status" value="1"/>
</dbReference>
<dbReference type="PANTHER" id="PTHR30246">
    <property type="entry name" value="2-KETO-3-DEOXY-6-PHOSPHOGLUCONATE ALDOLASE"/>
    <property type="match status" value="1"/>
</dbReference>
<dbReference type="InterPro" id="IPR031338">
    <property type="entry name" value="KDPG/KHG_AS_2"/>
</dbReference>
<protein>
    <submittedName>
        <fullName evidence="6">2-dehydro-3-deoxy-6-phosphogalactonate aldolase</fullName>
        <ecNumber evidence="6">4.1.2.21</ecNumber>
    </submittedName>
</protein>
<sequence length="212" mass="21982">MTKTMEKIIAGKVIAIVRGISEKNILPTVQALKDGGVTCIEVTFSMSSAGKSAETVHSIRKIKEHFGDEITLGAGTVLTPEAVALAKEAGATYIISPNIDEAVIKETKRLGLVSIPGAVTPSEVYQAYCWGADIVKLFPAASLGLGYVKAVLGPLDGIPVAAVGGIDATNYQAFLNAGCVGVGIGGNLVNQRLIEAGDFHGITKLALEYGLK</sequence>
<proteinExistence type="inferred from homology"/>
<dbReference type="InterPro" id="IPR013785">
    <property type="entry name" value="Aldolase_TIM"/>
</dbReference>
<keyword evidence="5" id="KW-0119">Carbohydrate metabolism</keyword>
<dbReference type="GO" id="GO:0008674">
    <property type="term" value="F:2-dehydro-3-deoxy-6-phosphogalactonate aldolase activity"/>
    <property type="evidence" value="ECO:0007669"/>
    <property type="project" value="UniProtKB-EC"/>
</dbReference>
<dbReference type="Gene3D" id="3.20.20.70">
    <property type="entry name" value="Aldolase class I"/>
    <property type="match status" value="1"/>
</dbReference>
<dbReference type="STRING" id="36847.CLNEO_14170"/>
<keyword evidence="7" id="KW-1185">Reference proteome</keyword>
<dbReference type="Proteomes" id="UP000070539">
    <property type="component" value="Unassembled WGS sequence"/>
</dbReference>
<evidence type="ECO:0000256" key="2">
    <source>
        <dbReference type="ARBA" id="ARBA00006906"/>
    </source>
</evidence>
<gene>
    <name evidence="6" type="primary">dgoA</name>
    <name evidence="6" type="ORF">CLNEO_14170</name>
</gene>
<dbReference type="EMBL" id="LRVM01000003">
    <property type="protein sequence ID" value="KXL53446.1"/>
    <property type="molecule type" value="Genomic_DNA"/>
</dbReference>
<evidence type="ECO:0000313" key="6">
    <source>
        <dbReference type="EMBL" id="KXL53446.1"/>
    </source>
</evidence>